<evidence type="ECO:0000259" key="2">
    <source>
        <dbReference type="PROSITE" id="PS50089"/>
    </source>
</evidence>
<keyword evidence="4" id="KW-1185">Reference proteome</keyword>
<dbReference type="EMBL" id="CAKLCB010000228">
    <property type="protein sequence ID" value="CAH0517119.1"/>
    <property type="molecule type" value="Genomic_DNA"/>
</dbReference>
<protein>
    <recommendedName>
        <fullName evidence="2">RING-type domain-containing protein</fullName>
    </recommendedName>
</protein>
<keyword evidence="1" id="KW-0863">Zinc-finger</keyword>
<dbReference type="InterPro" id="IPR013083">
    <property type="entry name" value="Znf_RING/FYVE/PHD"/>
</dbReference>
<dbReference type="PROSITE" id="PS50089">
    <property type="entry name" value="ZF_RING_2"/>
    <property type="match status" value="1"/>
</dbReference>
<keyword evidence="1" id="KW-0862">Zinc</keyword>
<accession>A0ABN8CYH9</accession>
<evidence type="ECO:0000313" key="3">
    <source>
        <dbReference type="EMBL" id="CAH0517119.1"/>
    </source>
</evidence>
<evidence type="ECO:0000256" key="1">
    <source>
        <dbReference type="PROSITE-ProRule" id="PRU00175"/>
    </source>
</evidence>
<reference evidence="3 4" key="1">
    <citation type="submission" date="2021-11" db="EMBL/GenBank/DDBJ databases">
        <authorList>
            <person name="Islam A."/>
            <person name="Islam S."/>
            <person name="Flora M.S."/>
            <person name="Rahman M."/>
            <person name="Ziaur R.M."/>
            <person name="Epstein J.H."/>
            <person name="Hassan M."/>
            <person name="Klassen M."/>
            <person name="Woodard K."/>
            <person name="Webb A."/>
            <person name="Webby R.J."/>
            <person name="El Zowalaty M.E."/>
        </authorList>
    </citation>
    <scope>NUCLEOTIDE SEQUENCE [LARGE SCALE GENOMIC DNA]</scope>
    <source>
        <strain evidence="3">Pbs1</strain>
    </source>
</reference>
<dbReference type="SMART" id="SM00184">
    <property type="entry name" value="RING"/>
    <property type="match status" value="1"/>
</dbReference>
<sequence>MKDPKTGMDTTKTECARCHKRLVEKDIVKQTQCGHLFHAHCIDNHLRTGLSCPVCHVQLLLPTATAGSIYPATQLPPRALPVATAFVPAEGTNSRDYATCRGCGQMFYRDPTKVRPETNAWYRCERCAPTNIVEFLRDSFCVLQ</sequence>
<dbReference type="InterPro" id="IPR001841">
    <property type="entry name" value="Znf_RING"/>
</dbReference>
<name>A0ABN8CYH9_9STRA</name>
<keyword evidence="1" id="KW-0479">Metal-binding</keyword>
<comment type="caution">
    <text evidence="3">The sequence shown here is derived from an EMBL/GenBank/DDBJ whole genome shotgun (WGS) entry which is preliminary data.</text>
</comment>
<dbReference type="Pfam" id="PF13639">
    <property type="entry name" value="zf-RING_2"/>
    <property type="match status" value="1"/>
</dbReference>
<dbReference type="Gene3D" id="3.30.40.10">
    <property type="entry name" value="Zinc/RING finger domain, C3HC4 (zinc finger)"/>
    <property type="match status" value="1"/>
</dbReference>
<gene>
    <name evidence="3" type="ORF">PBS001_LOCUS3746</name>
</gene>
<dbReference type="SUPFAM" id="SSF57850">
    <property type="entry name" value="RING/U-box"/>
    <property type="match status" value="1"/>
</dbReference>
<feature type="domain" description="RING-type" evidence="2">
    <location>
        <begin position="15"/>
        <end position="56"/>
    </location>
</feature>
<evidence type="ECO:0000313" key="4">
    <source>
        <dbReference type="Proteomes" id="UP001158986"/>
    </source>
</evidence>
<dbReference type="Proteomes" id="UP001158986">
    <property type="component" value="Unassembled WGS sequence"/>
</dbReference>
<proteinExistence type="predicted"/>
<organism evidence="3 4">
    <name type="scientific">Peronospora belbahrii</name>
    <dbReference type="NCBI Taxonomy" id="622444"/>
    <lineage>
        <taxon>Eukaryota</taxon>
        <taxon>Sar</taxon>
        <taxon>Stramenopiles</taxon>
        <taxon>Oomycota</taxon>
        <taxon>Peronosporomycetes</taxon>
        <taxon>Peronosporales</taxon>
        <taxon>Peronosporaceae</taxon>
        <taxon>Peronospora</taxon>
    </lineage>
</organism>